<feature type="binding site" evidence="7">
    <location>
        <position position="112"/>
    </location>
    <ligand>
        <name>a divalent metal cation</name>
        <dbReference type="ChEBI" id="CHEBI:60240"/>
        <label>1</label>
    </ligand>
</feature>
<dbReference type="PANTHER" id="PTHR10060">
    <property type="entry name" value="TATD FAMILY DEOXYRIBONUCLEASE"/>
    <property type="match status" value="1"/>
</dbReference>
<dbReference type="Gene3D" id="3.20.20.140">
    <property type="entry name" value="Metal-dependent hydrolases"/>
    <property type="match status" value="1"/>
</dbReference>
<proteinExistence type="inferred from homology"/>
<dbReference type="EMBL" id="CAAALY010043760">
    <property type="protein sequence ID" value="VEL19892.1"/>
    <property type="molecule type" value="Genomic_DNA"/>
</dbReference>
<comment type="function">
    <text evidence="6">Deoxyribonuclease which catalyzes (in vitro) the decatenation of kinetoplast DNA, which are circular DNA catenated to each other, producing linear DNA molecules. Plays an important role in chromosomal segregation and cell cycle progression during eye development probably via its DNA decatenation activity.</text>
</comment>
<evidence type="ECO:0000256" key="1">
    <source>
        <dbReference type="ARBA" id="ARBA00009275"/>
    </source>
</evidence>
<dbReference type="GO" id="GO:0005829">
    <property type="term" value="C:cytosol"/>
    <property type="evidence" value="ECO:0007669"/>
    <property type="project" value="TreeGrafter"/>
</dbReference>
<keyword evidence="9" id="KW-1185">Reference proteome</keyword>
<evidence type="ECO:0000313" key="9">
    <source>
        <dbReference type="Proteomes" id="UP000784294"/>
    </source>
</evidence>
<protein>
    <recommendedName>
        <fullName evidence="5">Deoxyribonuclease TATDN1</fullName>
    </recommendedName>
</protein>
<evidence type="ECO:0000256" key="2">
    <source>
        <dbReference type="ARBA" id="ARBA00022722"/>
    </source>
</evidence>
<feature type="binding site" evidence="7">
    <location>
        <position position="149"/>
    </location>
    <ligand>
        <name>a divalent metal cation</name>
        <dbReference type="ChEBI" id="CHEBI:60240"/>
        <label>2</label>
    </ligand>
</feature>
<keyword evidence="3 7" id="KW-0479">Metal-binding</keyword>
<accession>A0A3S5ABV1</accession>
<evidence type="ECO:0000256" key="6">
    <source>
        <dbReference type="ARBA" id="ARBA00045223"/>
    </source>
</evidence>
<feature type="binding site" evidence="7">
    <location>
        <position position="180"/>
    </location>
    <ligand>
        <name>a divalent metal cation</name>
        <dbReference type="ChEBI" id="CHEBI:60240"/>
        <label>2</label>
    </ligand>
</feature>
<dbReference type="PROSITE" id="PS01091">
    <property type="entry name" value="TATD_3"/>
    <property type="match status" value="1"/>
</dbReference>
<evidence type="ECO:0000256" key="4">
    <source>
        <dbReference type="ARBA" id="ARBA00022801"/>
    </source>
</evidence>
<reference evidence="8" key="1">
    <citation type="submission" date="2018-11" db="EMBL/GenBank/DDBJ databases">
        <authorList>
            <consortium name="Pathogen Informatics"/>
        </authorList>
    </citation>
    <scope>NUCLEOTIDE SEQUENCE</scope>
</reference>
<organism evidence="8 9">
    <name type="scientific">Protopolystoma xenopodis</name>
    <dbReference type="NCBI Taxonomy" id="117903"/>
    <lineage>
        <taxon>Eukaryota</taxon>
        <taxon>Metazoa</taxon>
        <taxon>Spiralia</taxon>
        <taxon>Lophotrochozoa</taxon>
        <taxon>Platyhelminthes</taxon>
        <taxon>Monogenea</taxon>
        <taxon>Polyopisthocotylea</taxon>
        <taxon>Polystomatidea</taxon>
        <taxon>Polystomatidae</taxon>
        <taxon>Protopolystoma</taxon>
    </lineage>
</organism>
<feature type="binding site" evidence="7">
    <location>
        <position position="228"/>
    </location>
    <ligand>
        <name>a divalent metal cation</name>
        <dbReference type="ChEBI" id="CHEBI:60240"/>
        <label>1</label>
    </ligand>
</feature>
<dbReference type="GO" id="GO:0008296">
    <property type="term" value="F:3'-5'-DNA exonuclease activity"/>
    <property type="evidence" value="ECO:0007669"/>
    <property type="project" value="TreeGrafter"/>
</dbReference>
<comment type="caution">
    <text evidence="8">The sequence shown here is derived from an EMBL/GenBank/DDBJ whole genome shotgun (WGS) entry which is preliminary data.</text>
</comment>
<sequence>MSNTLRFVDIGVNLADMMFRGVYNCSKAHDSDITEVINRAFGMGMTKMIITGGSLSESQEALALAKDDERLFLSVGCHPTRCNEFKENQEEYYQSLKKLILNNPFKVVAVGEFGLDYERTKFCDSETQMIFFQKQLKLAYEVKLPMFLHCRAAHKDLVDSMNTFKSKYYNDSTILAGVVHSFDGSLMDAEEIIKLGLHIGINGCSLKTNENLEVVKKLPLDRLLLETDAPWCEIRPTHAVIKSGFFPQSGLAC</sequence>
<dbReference type="SUPFAM" id="SSF51556">
    <property type="entry name" value="Metallo-dependent hydrolases"/>
    <property type="match status" value="1"/>
</dbReference>
<evidence type="ECO:0000256" key="5">
    <source>
        <dbReference type="ARBA" id="ARBA00039767"/>
    </source>
</evidence>
<evidence type="ECO:0000256" key="3">
    <source>
        <dbReference type="ARBA" id="ARBA00022723"/>
    </source>
</evidence>
<name>A0A3S5ABV1_9PLAT</name>
<dbReference type="InterPro" id="IPR018228">
    <property type="entry name" value="DNase_TatD-rel_CS"/>
</dbReference>
<dbReference type="PIRSF" id="PIRSF005902">
    <property type="entry name" value="DNase_TatD"/>
    <property type="match status" value="1"/>
</dbReference>
<evidence type="ECO:0000256" key="7">
    <source>
        <dbReference type="PIRSR" id="PIRSR005902-1"/>
    </source>
</evidence>
<keyword evidence="4" id="KW-0378">Hydrolase</keyword>
<dbReference type="CDD" id="cd01310">
    <property type="entry name" value="TatD_DNAse"/>
    <property type="match status" value="1"/>
</dbReference>
<dbReference type="Pfam" id="PF01026">
    <property type="entry name" value="TatD_DNase"/>
    <property type="match status" value="1"/>
</dbReference>
<keyword evidence="2" id="KW-0540">Nuclease</keyword>
<dbReference type="InterPro" id="IPR001130">
    <property type="entry name" value="TatD-like"/>
</dbReference>
<dbReference type="InterPro" id="IPR032466">
    <property type="entry name" value="Metal_Hydrolase"/>
</dbReference>
<evidence type="ECO:0000313" key="8">
    <source>
        <dbReference type="EMBL" id="VEL19892.1"/>
    </source>
</evidence>
<dbReference type="OrthoDB" id="6079689at2759"/>
<dbReference type="InterPro" id="IPR050891">
    <property type="entry name" value="TatD-type_Hydrolase"/>
</dbReference>
<dbReference type="AlphaFoldDB" id="A0A3S5ABV1"/>
<comment type="similarity">
    <text evidence="1">Belongs to the metallo-dependent hydrolases superfamily. TatD-type hydrolase family.</text>
</comment>
<dbReference type="PANTHER" id="PTHR10060:SF15">
    <property type="entry name" value="DEOXYRIBONUCLEASE TATDN1"/>
    <property type="match status" value="1"/>
</dbReference>
<dbReference type="GO" id="GO:0046872">
    <property type="term" value="F:metal ion binding"/>
    <property type="evidence" value="ECO:0007669"/>
    <property type="project" value="UniProtKB-KW"/>
</dbReference>
<gene>
    <name evidence="8" type="ORF">PXEA_LOCUS13332</name>
</gene>
<dbReference type="Proteomes" id="UP000784294">
    <property type="component" value="Unassembled WGS sequence"/>
</dbReference>